<accession>A0ABV9H743</accession>
<dbReference type="Proteomes" id="UP001596042">
    <property type="component" value="Unassembled WGS sequence"/>
</dbReference>
<dbReference type="RefSeq" id="WP_374829362.1">
    <property type="nucleotide sequence ID" value="NZ_JBHEEZ010000001.1"/>
</dbReference>
<sequence length="62" mass="7616">MKRTVVGLIERLKTCVLQVTAFFEKPWSRIKLNSEEIAERRRNRLEANEQNLLWCWQHRGFW</sequence>
<evidence type="ECO:0000313" key="1">
    <source>
        <dbReference type="EMBL" id="MFC4625305.1"/>
    </source>
</evidence>
<evidence type="ECO:0000313" key="2">
    <source>
        <dbReference type="Proteomes" id="UP001596042"/>
    </source>
</evidence>
<protein>
    <submittedName>
        <fullName evidence="1">Uncharacterized protein</fullName>
    </submittedName>
</protein>
<name>A0ABV9H743_9HYPH</name>
<gene>
    <name evidence="1" type="ORF">ACFO1V_08725</name>
</gene>
<proteinExistence type="predicted"/>
<reference evidence="2" key="1">
    <citation type="journal article" date="2019" name="Int. J. Syst. Evol. Microbiol.">
        <title>The Global Catalogue of Microorganisms (GCM) 10K type strain sequencing project: providing services to taxonomists for standard genome sequencing and annotation.</title>
        <authorList>
            <consortium name="The Broad Institute Genomics Platform"/>
            <consortium name="The Broad Institute Genome Sequencing Center for Infectious Disease"/>
            <person name="Wu L."/>
            <person name="Ma J."/>
        </authorList>
    </citation>
    <scope>NUCLEOTIDE SEQUENCE [LARGE SCALE GENOMIC DNA]</scope>
    <source>
        <strain evidence="2">CGMCC 1.15731</strain>
    </source>
</reference>
<comment type="caution">
    <text evidence="1">The sequence shown here is derived from an EMBL/GenBank/DDBJ whole genome shotgun (WGS) entry which is preliminary data.</text>
</comment>
<keyword evidence="2" id="KW-1185">Reference proteome</keyword>
<dbReference type="EMBL" id="JBHSEL010000053">
    <property type="protein sequence ID" value="MFC4625305.1"/>
    <property type="molecule type" value="Genomic_DNA"/>
</dbReference>
<organism evidence="1 2">
    <name type="scientific">Daeguia caeni</name>
    <dbReference type="NCBI Taxonomy" id="439612"/>
    <lineage>
        <taxon>Bacteria</taxon>
        <taxon>Pseudomonadati</taxon>
        <taxon>Pseudomonadota</taxon>
        <taxon>Alphaproteobacteria</taxon>
        <taxon>Hyphomicrobiales</taxon>
        <taxon>Brucellaceae</taxon>
        <taxon>Daeguia</taxon>
    </lineage>
</organism>